<dbReference type="Proteomes" id="UP000663870">
    <property type="component" value="Unassembled WGS sequence"/>
</dbReference>
<accession>A0A815KFN9</accession>
<feature type="region of interest" description="Disordered" evidence="1">
    <location>
        <begin position="63"/>
        <end position="83"/>
    </location>
</feature>
<evidence type="ECO:0000313" key="2">
    <source>
        <dbReference type="EMBL" id="CAF1392571.1"/>
    </source>
</evidence>
<protein>
    <submittedName>
        <fullName evidence="2">Uncharacterized protein</fullName>
    </submittedName>
</protein>
<keyword evidence="5" id="KW-1185">Reference proteome</keyword>
<evidence type="ECO:0000313" key="5">
    <source>
        <dbReference type="Proteomes" id="UP000663870"/>
    </source>
</evidence>
<evidence type="ECO:0000313" key="3">
    <source>
        <dbReference type="EMBL" id="CAF1620940.1"/>
    </source>
</evidence>
<sequence>MCTIGKTSEILADEDESQIIGVRGENCVSRCQAHVTPEAVITRTRSQNNTTYSIDRSSAVMGFESDTRTNTSTTRQHEIGTRW</sequence>
<evidence type="ECO:0000256" key="1">
    <source>
        <dbReference type="SAM" id="MobiDB-lite"/>
    </source>
</evidence>
<dbReference type="AlphaFoldDB" id="A0A815KFN9"/>
<dbReference type="Proteomes" id="UP000663854">
    <property type="component" value="Unassembled WGS sequence"/>
</dbReference>
<gene>
    <name evidence="3" type="ORF">JXQ802_LOCUS50580</name>
    <name evidence="2" type="ORF">PYM288_LOCUS34410</name>
</gene>
<name>A0A815KFN9_9BILA</name>
<dbReference type="EMBL" id="CAJNOL010006714">
    <property type="protein sequence ID" value="CAF1620940.1"/>
    <property type="molecule type" value="Genomic_DNA"/>
</dbReference>
<reference evidence="2" key="1">
    <citation type="submission" date="2021-02" db="EMBL/GenBank/DDBJ databases">
        <authorList>
            <person name="Nowell W R."/>
        </authorList>
    </citation>
    <scope>NUCLEOTIDE SEQUENCE</scope>
</reference>
<dbReference type="EMBL" id="CAJNOH010005230">
    <property type="protein sequence ID" value="CAF1392571.1"/>
    <property type="molecule type" value="Genomic_DNA"/>
</dbReference>
<comment type="caution">
    <text evidence="2">The sequence shown here is derived from an EMBL/GenBank/DDBJ whole genome shotgun (WGS) entry which is preliminary data.</text>
</comment>
<evidence type="ECO:0000313" key="4">
    <source>
        <dbReference type="Proteomes" id="UP000663854"/>
    </source>
</evidence>
<proteinExistence type="predicted"/>
<organism evidence="2 4">
    <name type="scientific">Rotaria sordida</name>
    <dbReference type="NCBI Taxonomy" id="392033"/>
    <lineage>
        <taxon>Eukaryota</taxon>
        <taxon>Metazoa</taxon>
        <taxon>Spiralia</taxon>
        <taxon>Gnathifera</taxon>
        <taxon>Rotifera</taxon>
        <taxon>Eurotatoria</taxon>
        <taxon>Bdelloidea</taxon>
        <taxon>Philodinida</taxon>
        <taxon>Philodinidae</taxon>
        <taxon>Rotaria</taxon>
    </lineage>
</organism>